<dbReference type="PRINTS" id="PR00033">
    <property type="entry name" value="HTHASNC"/>
</dbReference>
<dbReference type="OrthoDB" id="6762at2157"/>
<evidence type="ECO:0000256" key="2">
    <source>
        <dbReference type="ARBA" id="ARBA00023125"/>
    </source>
</evidence>
<dbReference type="GO" id="GO:0005829">
    <property type="term" value="C:cytosol"/>
    <property type="evidence" value="ECO:0007669"/>
    <property type="project" value="TreeGrafter"/>
</dbReference>
<organism evidence="5 6">
    <name type="scientific">Candidatus Mancarchaeum acidiphilum</name>
    <dbReference type="NCBI Taxonomy" id="1920749"/>
    <lineage>
        <taxon>Archaea</taxon>
        <taxon>Candidatus Micrarchaeota</taxon>
        <taxon>Candidatus Mancarchaeum</taxon>
    </lineage>
</organism>
<dbReference type="InterPro" id="IPR036388">
    <property type="entry name" value="WH-like_DNA-bd_sf"/>
</dbReference>
<dbReference type="InterPro" id="IPR019888">
    <property type="entry name" value="Tscrpt_reg_AsnC-like"/>
</dbReference>
<evidence type="ECO:0000256" key="1">
    <source>
        <dbReference type="ARBA" id="ARBA00023015"/>
    </source>
</evidence>
<dbReference type="InterPro" id="IPR036390">
    <property type="entry name" value="WH_DNA-bd_sf"/>
</dbReference>
<dbReference type="GO" id="GO:0043565">
    <property type="term" value="F:sequence-specific DNA binding"/>
    <property type="evidence" value="ECO:0007669"/>
    <property type="project" value="InterPro"/>
</dbReference>
<dbReference type="Pfam" id="PF13412">
    <property type="entry name" value="HTH_24"/>
    <property type="match status" value="1"/>
</dbReference>
<evidence type="ECO:0000313" key="5">
    <source>
        <dbReference type="EMBL" id="ASI13811.1"/>
    </source>
</evidence>
<keyword evidence="1" id="KW-0805">Transcription regulation</keyword>
<feature type="domain" description="HTH asnC-type" evidence="4">
    <location>
        <begin position="1"/>
        <end position="61"/>
    </location>
</feature>
<dbReference type="GO" id="GO:0043200">
    <property type="term" value="P:response to amino acid"/>
    <property type="evidence" value="ECO:0007669"/>
    <property type="project" value="TreeGrafter"/>
</dbReference>
<dbReference type="Proteomes" id="UP000197679">
    <property type="component" value="Chromosome"/>
</dbReference>
<dbReference type="Pfam" id="PF01037">
    <property type="entry name" value="AsnC_trans_reg"/>
    <property type="match status" value="1"/>
</dbReference>
<dbReference type="SUPFAM" id="SSF46785">
    <property type="entry name" value="Winged helix' DNA-binding domain"/>
    <property type="match status" value="1"/>
</dbReference>
<dbReference type="SUPFAM" id="SSF54909">
    <property type="entry name" value="Dimeric alpha+beta barrel"/>
    <property type="match status" value="1"/>
</dbReference>
<dbReference type="RefSeq" id="WP_088820053.1">
    <property type="nucleotide sequence ID" value="NZ_CP019964.1"/>
</dbReference>
<dbReference type="InterPro" id="IPR011991">
    <property type="entry name" value="ArsR-like_HTH"/>
</dbReference>
<dbReference type="Gene3D" id="3.30.70.920">
    <property type="match status" value="1"/>
</dbReference>
<keyword evidence="2" id="KW-0238">DNA-binding</keyword>
<gene>
    <name evidence="5" type="ORF">Mia14_0497</name>
</gene>
<proteinExistence type="predicted"/>
<reference evidence="5 6" key="1">
    <citation type="journal article" date="2017" name="Nat. Commun.">
        <title>'ARMAN' archaea depend on association with euryarchaeal host in culture and in situ.</title>
        <authorList>
            <person name="Golyshina O."/>
            <person name="Toshchakov S."/>
            <person name="Makarova K."/>
            <person name="Gavrilov S."/>
            <person name="Korzhenkov A."/>
            <person name="La Cono V."/>
            <person name="Arcadi E."/>
            <person name="Nechitaylo T."/>
            <person name="Ferrer M."/>
            <person name="Kublanov I."/>
            <person name="Wolf Y."/>
            <person name="Yakimov M."/>
            <person name="Golyshin P."/>
            <person name="Slesarev A."/>
            <person name="Kozyavkin S."/>
        </authorList>
    </citation>
    <scope>NUCLEOTIDE SEQUENCE [LARGE SCALE GENOMIC DNA]</scope>
    <source>
        <strain evidence="5 6">Mia14</strain>
    </source>
</reference>
<sequence length="142" mass="15771">MDGIDDSIISLIDSGTINYSTIAKKLGMPLSTVHFRVRKLEKEKIIEGYKGEVNWKNAGMSVLAFIFVNVDVDLLKKLHKTQQQLLNELTGISYVKEGYIVTGEADIFLKVIAKDTEELGKVLLNSIDAKEGVVKTKTMVVL</sequence>
<dbReference type="Gene3D" id="1.10.10.10">
    <property type="entry name" value="Winged helix-like DNA-binding domain superfamily/Winged helix DNA-binding domain"/>
    <property type="match status" value="1"/>
</dbReference>
<dbReference type="AlphaFoldDB" id="A0A218NMX5"/>
<dbReference type="InterPro" id="IPR019887">
    <property type="entry name" value="Tscrpt_reg_AsnC/Lrp_C"/>
</dbReference>
<dbReference type="InterPro" id="IPR000485">
    <property type="entry name" value="AsnC-type_HTH_dom"/>
</dbReference>
<accession>A0A218NMX5</accession>
<dbReference type="InterPro" id="IPR011008">
    <property type="entry name" value="Dimeric_a/b-barrel"/>
</dbReference>
<dbReference type="KEGG" id="marh:Mia14_0497"/>
<keyword evidence="3" id="KW-0804">Transcription</keyword>
<evidence type="ECO:0000259" key="4">
    <source>
        <dbReference type="PROSITE" id="PS50956"/>
    </source>
</evidence>
<evidence type="ECO:0000313" key="6">
    <source>
        <dbReference type="Proteomes" id="UP000197679"/>
    </source>
</evidence>
<dbReference type="EMBL" id="CP019964">
    <property type="protein sequence ID" value="ASI13811.1"/>
    <property type="molecule type" value="Genomic_DNA"/>
</dbReference>
<dbReference type="CDD" id="cd00090">
    <property type="entry name" value="HTH_ARSR"/>
    <property type="match status" value="1"/>
</dbReference>
<dbReference type="SMART" id="SM00344">
    <property type="entry name" value="HTH_ASNC"/>
    <property type="match status" value="1"/>
</dbReference>
<evidence type="ECO:0000256" key="3">
    <source>
        <dbReference type="ARBA" id="ARBA00023163"/>
    </source>
</evidence>
<dbReference type="PANTHER" id="PTHR30154">
    <property type="entry name" value="LEUCINE-RESPONSIVE REGULATORY PROTEIN"/>
    <property type="match status" value="1"/>
</dbReference>
<name>A0A218NMX5_9ARCH</name>
<dbReference type="PANTHER" id="PTHR30154:SF34">
    <property type="entry name" value="TRANSCRIPTIONAL REGULATOR AZLB"/>
    <property type="match status" value="1"/>
</dbReference>
<protein>
    <submittedName>
        <fullName evidence="5">Lrp-AsnC family transcriptional regulator</fullName>
    </submittedName>
</protein>
<dbReference type="GeneID" id="33314055"/>
<keyword evidence="6" id="KW-1185">Reference proteome</keyword>
<dbReference type="PROSITE" id="PS50956">
    <property type="entry name" value="HTH_ASNC_2"/>
    <property type="match status" value="1"/>
</dbReference>